<dbReference type="AlphaFoldDB" id="A0A1N7S3R1"/>
<evidence type="ECO:0000313" key="2">
    <source>
        <dbReference type="EMBL" id="SIT42007.1"/>
    </source>
</evidence>
<organism evidence="2 3">
    <name type="scientific">Paraburkholderia ribeironis</name>
    <dbReference type="NCBI Taxonomy" id="1247936"/>
    <lineage>
        <taxon>Bacteria</taxon>
        <taxon>Pseudomonadati</taxon>
        <taxon>Pseudomonadota</taxon>
        <taxon>Betaproteobacteria</taxon>
        <taxon>Burkholderiales</taxon>
        <taxon>Burkholderiaceae</taxon>
        <taxon>Paraburkholderia</taxon>
    </lineage>
</organism>
<sequence>MASAPKPQSLETSALSLCMLGLVCFYAVRYMARDLGLGSNVSRCAIVTPACDAIVTASSWIATCMGSLNGAAAEFR</sequence>
<keyword evidence="3" id="KW-1185">Reference proteome</keyword>
<evidence type="ECO:0000313" key="3">
    <source>
        <dbReference type="Proteomes" id="UP000187012"/>
    </source>
</evidence>
<dbReference type="Proteomes" id="UP000187012">
    <property type="component" value="Unassembled WGS sequence"/>
</dbReference>
<name>A0A1N7S3R1_9BURK</name>
<evidence type="ECO:0000256" key="1">
    <source>
        <dbReference type="SAM" id="Phobius"/>
    </source>
</evidence>
<dbReference type="EMBL" id="CYGX02000034">
    <property type="protein sequence ID" value="SIT42007.1"/>
    <property type="molecule type" value="Genomic_DNA"/>
</dbReference>
<gene>
    <name evidence="2" type="ORF">BN2475_340045</name>
</gene>
<protein>
    <submittedName>
        <fullName evidence="2">Uncharacterized protein</fullName>
    </submittedName>
</protein>
<keyword evidence="1" id="KW-0812">Transmembrane</keyword>
<accession>A0A1N7S3R1</accession>
<proteinExistence type="predicted"/>
<reference evidence="2 3" key="1">
    <citation type="submission" date="2016-12" db="EMBL/GenBank/DDBJ databases">
        <authorList>
            <person name="Song W.-J."/>
            <person name="Kurnit D.M."/>
        </authorList>
    </citation>
    <scope>NUCLEOTIDE SEQUENCE [LARGE SCALE GENOMIC DNA]</scope>
    <source>
        <strain evidence="2 3">STM7296</strain>
    </source>
</reference>
<feature type="transmembrane region" description="Helical" evidence="1">
    <location>
        <begin position="12"/>
        <end position="32"/>
    </location>
</feature>
<dbReference type="STRING" id="1247936.BN2475_340045"/>
<keyword evidence="1" id="KW-1133">Transmembrane helix</keyword>
<keyword evidence="1" id="KW-0472">Membrane</keyword>